<dbReference type="RefSeq" id="XP_018290311.1">
    <property type="nucleotide sequence ID" value="XM_018436069.1"/>
</dbReference>
<organism evidence="1 2">
    <name type="scientific">Phycomyces blakesleeanus (strain ATCC 8743b / DSM 1359 / FGSC 10004 / NBRC 33097 / NRRL 1555)</name>
    <dbReference type="NCBI Taxonomy" id="763407"/>
    <lineage>
        <taxon>Eukaryota</taxon>
        <taxon>Fungi</taxon>
        <taxon>Fungi incertae sedis</taxon>
        <taxon>Mucoromycota</taxon>
        <taxon>Mucoromycotina</taxon>
        <taxon>Mucoromycetes</taxon>
        <taxon>Mucorales</taxon>
        <taxon>Phycomycetaceae</taxon>
        <taxon>Phycomyces</taxon>
    </lineage>
</organism>
<accession>A0A163AB25</accession>
<dbReference type="AlphaFoldDB" id="A0A163AB25"/>
<sequence>MFTASIMRLRKHILKIRHKHSLTHEFTLLIIVSQSFRTDTLDKQLCRGPVHVSQGPPSIFYAMEFEKHEVNMSSRIQRIRFSFKGLDSRIMTLSKFQTTMINERKLLGIARAFHSIIADISIT</sequence>
<evidence type="ECO:0000313" key="1">
    <source>
        <dbReference type="EMBL" id="OAD72271.1"/>
    </source>
</evidence>
<dbReference type="VEuPathDB" id="FungiDB:PHYBLDRAFT_169411"/>
<dbReference type="InParanoid" id="A0A163AB25"/>
<gene>
    <name evidence="1" type="ORF">PHYBLDRAFT_169411</name>
</gene>
<evidence type="ECO:0000313" key="2">
    <source>
        <dbReference type="Proteomes" id="UP000077315"/>
    </source>
</evidence>
<dbReference type="Proteomes" id="UP000077315">
    <property type="component" value="Unassembled WGS sequence"/>
</dbReference>
<reference evidence="2" key="1">
    <citation type="submission" date="2015-06" db="EMBL/GenBank/DDBJ databases">
        <title>Expansion of signal transduction pathways in fungi by whole-genome duplication.</title>
        <authorList>
            <consortium name="DOE Joint Genome Institute"/>
            <person name="Corrochano L.M."/>
            <person name="Kuo A."/>
            <person name="Marcet-Houben M."/>
            <person name="Polaino S."/>
            <person name="Salamov A."/>
            <person name="Villalobos J.M."/>
            <person name="Alvarez M.I."/>
            <person name="Avalos J."/>
            <person name="Benito E.P."/>
            <person name="Benoit I."/>
            <person name="Burger G."/>
            <person name="Camino L.P."/>
            <person name="Canovas D."/>
            <person name="Cerda-Olmedo E."/>
            <person name="Cheng J.-F."/>
            <person name="Dominguez A."/>
            <person name="Elias M."/>
            <person name="Eslava A.P."/>
            <person name="Glaser F."/>
            <person name="Grimwood J."/>
            <person name="Gutierrez G."/>
            <person name="Heitman J."/>
            <person name="Henrissat B."/>
            <person name="Iturriaga E.A."/>
            <person name="Lang B.F."/>
            <person name="Lavin J.L."/>
            <person name="Lee S."/>
            <person name="Li W."/>
            <person name="Lindquist E."/>
            <person name="Lopez-Garcia S."/>
            <person name="Luque E.M."/>
            <person name="Marcos A.T."/>
            <person name="Martin J."/>
            <person name="McCluskey K."/>
            <person name="Medina H.R."/>
            <person name="Miralles-Duran A."/>
            <person name="Miyazaki A."/>
            <person name="Munoz-Torres E."/>
            <person name="Oguiza J.A."/>
            <person name="Ohm R."/>
            <person name="Olmedo M."/>
            <person name="Orejas M."/>
            <person name="Ortiz-Castellanos L."/>
            <person name="Pisabarro A.G."/>
            <person name="Rodriguez-Romero J."/>
            <person name="Ruiz-Herrera J."/>
            <person name="Ruiz-Vazquez R."/>
            <person name="Sanz C."/>
            <person name="Schackwitz W."/>
            <person name="Schmutz J."/>
            <person name="Shahriari M."/>
            <person name="Shelest E."/>
            <person name="Silva-Franco F."/>
            <person name="Soanes D."/>
            <person name="Syed K."/>
            <person name="Tagua V.G."/>
            <person name="Talbot N.J."/>
            <person name="Thon M."/>
            <person name="De vries R.P."/>
            <person name="Wiebenga A."/>
            <person name="Yadav J.S."/>
            <person name="Braun E.L."/>
            <person name="Baker S."/>
            <person name="Garre V."/>
            <person name="Horwitz B."/>
            <person name="Torres-Martinez S."/>
            <person name="Idnurm A."/>
            <person name="Herrera-Estrella A."/>
            <person name="Gabaldon T."/>
            <person name="Grigoriev I.V."/>
        </authorList>
    </citation>
    <scope>NUCLEOTIDE SEQUENCE [LARGE SCALE GENOMIC DNA]</scope>
    <source>
        <strain evidence="2">NRRL 1555(-)</strain>
    </source>
</reference>
<keyword evidence="2" id="KW-1185">Reference proteome</keyword>
<dbReference type="GeneID" id="28996975"/>
<name>A0A163AB25_PHYB8</name>
<protein>
    <submittedName>
        <fullName evidence="1">Uncharacterized protein</fullName>
    </submittedName>
</protein>
<proteinExistence type="predicted"/>
<dbReference type="EMBL" id="KV440983">
    <property type="protein sequence ID" value="OAD72271.1"/>
    <property type="molecule type" value="Genomic_DNA"/>
</dbReference>